<comment type="pathway">
    <text evidence="2">Cofactor metabolism; pyridoxal 5'-phosphate salvage; pyridoxine 5'-phosphate from pyridoxine: step 1/1.</text>
</comment>
<dbReference type="GO" id="GO:0005524">
    <property type="term" value="F:ATP binding"/>
    <property type="evidence" value="ECO:0007669"/>
    <property type="project" value="UniProtKB-KW"/>
</dbReference>
<proteinExistence type="inferred from homology"/>
<keyword evidence="9" id="KW-0418">Kinase</keyword>
<evidence type="ECO:0000256" key="5">
    <source>
        <dbReference type="ARBA" id="ARBA00012104"/>
    </source>
</evidence>
<dbReference type="Gene3D" id="3.40.1190.20">
    <property type="match status" value="1"/>
</dbReference>
<evidence type="ECO:0000256" key="1">
    <source>
        <dbReference type="ARBA" id="ARBA00004750"/>
    </source>
</evidence>
<comment type="pathway">
    <text evidence="3">Cofactor metabolism; pyridoxal 5'-phosphate salvage; pyridoxal 5'-phosphate from pyridoxal: step 1/1.</text>
</comment>
<keyword evidence="10" id="KW-0067">ATP-binding</keyword>
<dbReference type="InterPro" id="IPR013749">
    <property type="entry name" value="PM/HMP-P_kinase-1"/>
</dbReference>
<sequence>MGDPKRVLSVQSHVVHGYVGNRSVMFPLQLHNYEVDNINSVQLSCHTQYDFCTGQVLSLKDLETIYDSLKRNGSNAYDALLTGYVGDPNFLNKLAHIVSDIKAVNPSCRFYCDPVLGDNGHIYVPKELIPIYVDSILPLADVLMPNQFEAELLTGCKITDEKSAISCMDLLHSTHNIPTIILSSTELPFFDDQGHQMLATYLSYRPDLAVNHIWGNANSHETLRIRATFPKLGATFFGTGDLFSCLILAYFEKDCSNIDMTKVLYKIQCTMQSVLKRTLEHADKLNADPNCKMQVSDRYELRLIQSANDILSPPPFSSIRVTSL</sequence>
<accession>A0A5K3FYB5</accession>
<dbReference type="GO" id="GO:0005829">
    <property type="term" value="C:cytosol"/>
    <property type="evidence" value="ECO:0007669"/>
    <property type="project" value="TreeGrafter"/>
</dbReference>
<comment type="similarity">
    <text evidence="4">Belongs to the pyridoxine kinase family.</text>
</comment>
<dbReference type="GO" id="GO:0008478">
    <property type="term" value="F:pyridoxal kinase activity"/>
    <property type="evidence" value="ECO:0007669"/>
    <property type="project" value="UniProtKB-EC"/>
</dbReference>
<evidence type="ECO:0000256" key="14">
    <source>
        <dbReference type="ARBA" id="ARBA00048524"/>
    </source>
</evidence>
<evidence type="ECO:0000256" key="8">
    <source>
        <dbReference type="ARBA" id="ARBA00022741"/>
    </source>
</evidence>
<dbReference type="Pfam" id="PF08543">
    <property type="entry name" value="Phos_pyr_kin"/>
    <property type="match status" value="1"/>
</dbReference>
<comment type="catalytic activity">
    <reaction evidence="14">
        <text>pyridoxine + ATP = pyridoxine 5'-phosphate + ADP + H(+)</text>
        <dbReference type="Rhea" id="RHEA:25108"/>
        <dbReference type="ChEBI" id="CHEBI:15378"/>
        <dbReference type="ChEBI" id="CHEBI:16709"/>
        <dbReference type="ChEBI" id="CHEBI:30616"/>
        <dbReference type="ChEBI" id="CHEBI:58589"/>
        <dbReference type="ChEBI" id="CHEBI:456216"/>
        <dbReference type="EC" id="2.7.1.35"/>
    </reaction>
    <physiologicalReaction direction="left-to-right" evidence="14">
        <dbReference type="Rhea" id="RHEA:25109"/>
    </physiologicalReaction>
</comment>
<organism evidence="16">
    <name type="scientific">Mesocestoides corti</name>
    <name type="common">Flatworm</name>
    <dbReference type="NCBI Taxonomy" id="53468"/>
    <lineage>
        <taxon>Eukaryota</taxon>
        <taxon>Metazoa</taxon>
        <taxon>Spiralia</taxon>
        <taxon>Lophotrochozoa</taxon>
        <taxon>Platyhelminthes</taxon>
        <taxon>Cestoda</taxon>
        <taxon>Eucestoda</taxon>
        <taxon>Cyclophyllidea</taxon>
        <taxon>Mesocestoididae</taxon>
        <taxon>Mesocestoides</taxon>
    </lineage>
</organism>
<evidence type="ECO:0000256" key="12">
    <source>
        <dbReference type="ARBA" id="ARBA00047310"/>
    </source>
</evidence>
<dbReference type="SUPFAM" id="SSF53613">
    <property type="entry name" value="Ribokinase-like"/>
    <property type="match status" value="1"/>
</dbReference>
<dbReference type="PANTHER" id="PTHR10534:SF2">
    <property type="entry name" value="PYRIDOXAL KINASE"/>
    <property type="match status" value="1"/>
</dbReference>
<evidence type="ECO:0000256" key="13">
    <source>
        <dbReference type="ARBA" id="ARBA00047377"/>
    </source>
</evidence>
<comment type="pathway">
    <text evidence="1">Cofactor metabolism; pyridoxal 5'-phosphate salvage; pyridoxamine 5'-phosphate from pyridoxamine: step 1/1.</text>
</comment>
<name>A0A5K3FYB5_MESCO</name>
<evidence type="ECO:0000256" key="3">
    <source>
        <dbReference type="ARBA" id="ARBA00005210"/>
    </source>
</evidence>
<dbReference type="PANTHER" id="PTHR10534">
    <property type="entry name" value="PYRIDOXAL KINASE"/>
    <property type="match status" value="1"/>
</dbReference>
<keyword evidence="8" id="KW-0547">Nucleotide-binding</keyword>
<comment type="catalytic activity">
    <reaction evidence="12">
        <text>pyridoxamine + ATP = pyridoxamine 5'-phosphate + ADP + H(+)</text>
        <dbReference type="Rhea" id="RHEA:25104"/>
        <dbReference type="ChEBI" id="CHEBI:15378"/>
        <dbReference type="ChEBI" id="CHEBI:30616"/>
        <dbReference type="ChEBI" id="CHEBI:57761"/>
        <dbReference type="ChEBI" id="CHEBI:58451"/>
        <dbReference type="ChEBI" id="CHEBI:456216"/>
        <dbReference type="EC" id="2.7.1.35"/>
    </reaction>
    <physiologicalReaction direction="left-to-right" evidence="12">
        <dbReference type="Rhea" id="RHEA:25105"/>
    </physiologicalReaction>
</comment>
<comment type="catalytic activity">
    <reaction evidence="13">
        <text>pyridoxal + ATP = pyridoxal 5'-phosphate + ADP + H(+)</text>
        <dbReference type="Rhea" id="RHEA:10224"/>
        <dbReference type="ChEBI" id="CHEBI:15378"/>
        <dbReference type="ChEBI" id="CHEBI:17310"/>
        <dbReference type="ChEBI" id="CHEBI:30616"/>
        <dbReference type="ChEBI" id="CHEBI:456216"/>
        <dbReference type="ChEBI" id="CHEBI:597326"/>
        <dbReference type="EC" id="2.7.1.35"/>
    </reaction>
    <physiologicalReaction direction="left-to-right" evidence="13">
        <dbReference type="Rhea" id="RHEA:10225"/>
    </physiologicalReaction>
</comment>
<evidence type="ECO:0000256" key="10">
    <source>
        <dbReference type="ARBA" id="ARBA00022840"/>
    </source>
</evidence>
<dbReference type="InterPro" id="IPR004625">
    <property type="entry name" value="PyrdxlKinase"/>
</dbReference>
<evidence type="ECO:0000259" key="15">
    <source>
        <dbReference type="Pfam" id="PF08543"/>
    </source>
</evidence>
<evidence type="ECO:0000256" key="11">
    <source>
        <dbReference type="ARBA" id="ARBA00032808"/>
    </source>
</evidence>
<dbReference type="InterPro" id="IPR029056">
    <property type="entry name" value="Ribokinase-like"/>
</dbReference>
<dbReference type="CDD" id="cd01173">
    <property type="entry name" value="pyridoxal_pyridoxamine_kinase"/>
    <property type="match status" value="1"/>
</dbReference>
<dbReference type="NCBIfam" id="TIGR00687">
    <property type="entry name" value="pyridox_kin"/>
    <property type="match status" value="1"/>
</dbReference>
<dbReference type="EC" id="2.7.1.35" evidence="5"/>
<evidence type="ECO:0000256" key="4">
    <source>
        <dbReference type="ARBA" id="ARBA00008805"/>
    </source>
</evidence>
<feature type="domain" description="Pyridoxamine kinase/Phosphomethylpyrimidine kinase" evidence="15">
    <location>
        <begin position="83"/>
        <end position="187"/>
    </location>
</feature>
<dbReference type="AlphaFoldDB" id="A0A5K3FYB5"/>
<evidence type="ECO:0000313" key="16">
    <source>
        <dbReference type="WBParaSite" id="MCU_011761-RA"/>
    </source>
</evidence>
<dbReference type="WBParaSite" id="MCU_011761-RA">
    <property type="protein sequence ID" value="MCU_011761-RA"/>
    <property type="gene ID" value="MCU_011761"/>
</dbReference>
<reference evidence="16" key="1">
    <citation type="submission" date="2019-11" db="UniProtKB">
        <authorList>
            <consortium name="WormBaseParasite"/>
        </authorList>
    </citation>
    <scope>IDENTIFICATION</scope>
</reference>
<dbReference type="GO" id="GO:0009443">
    <property type="term" value="P:pyridoxal 5'-phosphate salvage"/>
    <property type="evidence" value="ECO:0007669"/>
    <property type="project" value="InterPro"/>
</dbReference>
<evidence type="ECO:0000256" key="9">
    <source>
        <dbReference type="ARBA" id="ARBA00022777"/>
    </source>
</evidence>
<keyword evidence="7" id="KW-0808">Transferase</keyword>
<dbReference type="UniPathway" id="UPA01068">
    <property type="reaction ID" value="UER00298"/>
</dbReference>
<evidence type="ECO:0000256" key="7">
    <source>
        <dbReference type="ARBA" id="ARBA00022679"/>
    </source>
</evidence>
<evidence type="ECO:0000256" key="2">
    <source>
        <dbReference type="ARBA" id="ARBA00004835"/>
    </source>
</evidence>
<protein>
    <recommendedName>
        <fullName evidence="6">Pyridoxal kinase</fullName>
        <ecNumber evidence="5">2.7.1.35</ecNumber>
    </recommendedName>
    <alternativeName>
        <fullName evidence="11">Pyridoxine kinase</fullName>
    </alternativeName>
</protein>
<evidence type="ECO:0000256" key="6">
    <source>
        <dbReference type="ARBA" id="ARBA00018134"/>
    </source>
</evidence>